<dbReference type="CDD" id="cd13844">
    <property type="entry name" value="CuRO_1_BOD_CotA_like"/>
    <property type="match status" value="1"/>
</dbReference>
<keyword evidence="1" id="KW-0479">Metal-binding</keyword>
<dbReference type="Proteomes" id="UP000811899">
    <property type="component" value="Unassembled WGS sequence"/>
</dbReference>
<dbReference type="AlphaFoldDB" id="A0AAW4LEM6"/>
<comment type="caution">
    <text evidence="3">The sequence shown here is derived from an EMBL/GenBank/DDBJ whole genome shotgun (WGS) entry which is preliminary data.</text>
</comment>
<dbReference type="EMBL" id="JAHCVJ010000006">
    <property type="protein sequence ID" value="MBT0665606.1"/>
    <property type="molecule type" value="Genomic_DNA"/>
</dbReference>
<dbReference type="InterPro" id="IPR011706">
    <property type="entry name" value="Cu-oxidase_C"/>
</dbReference>
<evidence type="ECO:0000259" key="2">
    <source>
        <dbReference type="Pfam" id="PF07731"/>
    </source>
</evidence>
<name>A0AAW4LEM6_9BACT</name>
<accession>A0AAW4LEM6</accession>
<dbReference type="InterPro" id="IPR006311">
    <property type="entry name" value="TAT_signal"/>
</dbReference>
<dbReference type="PROSITE" id="PS51318">
    <property type="entry name" value="TAT"/>
    <property type="match status" value="1"/>
</dbReference>
<proteinExistence type="predicted"/>
<sequence length="870" mass="92181">MDAKISRRRFLQISALAAGATMLPMPVRWLGTGSAQAFAQSPPLLKKDAYKLRGLALPPMVLGLIPNSAFYANDAGGIPVLDGTPDPAFANTLKYNVTASEFTDQLHPGMGPTRLWGYRDTASAPASQKHLGGVIIAARGTATRIRMTNALTTNGSPTGPALNSIIPIDNSIPGTGMGVAQNRIAVHLHGGYIPWISDGGPFDWWTPNNAGGTGLSFKNGPGSLFDTADPMVPGQADYYYPNDQSTRLMWYHDHAHGITRTNAYAGVATGYLCLDLAQETALGTSIPPVTSLVPLVFQDKIFVNGDPVTGTLKTDPTWANVAPARVQAPGSLWYAHIYDPKLYRLKKGRGFLAPPDPSCVPEFFGDTMLCNGTVAPVVEVEPRRFRFMLLNACNARFFNINMLQVQPGCEVTTGNLPGAVGVPIGQYNYITGTPVAALPTPGPQIIQIGTEGGYLQKPVTLPAVAPTAATGNIVPFNPATFSGNLVVGNAERADFIIDFSAYAPGTEFVFYNDSPGPFPAGAPTNDYYAGNAATPAAVLGSTVDTRNILRFRVIPFKTGNAPDPQVGLPTLPAMDPPPLATAAAVAGGPLTVPANAAVRDLTLNEDFDPYGRLRQLIGTTKPALVGKGFGLDYLAPATEIIAAGATEVWRVFNLTADTHPLHFHLQTCQIVSRQPFKIINGRFTPTGVARGPEPNEMGWKETIRMNPGEVTSVIFKWDMSAVPFTVPFSDRTMGDPLVYPGGIIPQANEFVYHCHILEHEEHDMMRPLVITGVNPQRPNIKPTSAAATVTGAPAPLLLNFTVTLAPGSTIASIAATSSDPAYPAPAAATNAAGFDVTLPTLVMAPATPIKLNYEVTDSTGLKSSITIVAS</sequence>
<evidence type="ECO:0000313" key="3">
    <source>
        <dbReference type="EMBL" id="MBT0665606.1"/>
    </source>
</evidence>
<keyword evidence="1" id="KW-0411">Iron-sulfur</keyword>
<dbReference type="Gene3D" id="2.60.40.420">
    <property type="entry name" value="Cupredoxins - blue copper proteins"/>
    <property type="match status" value="3"/>
</dbReference>
<feature type="domain" description="Plastocyanin-like" evidence="2">
    <location>
        <begin position="641"/>
        <end position="719"/>
    </location>
</feature>
<dbReference type="InterPro" id="IPR045087">
    <property type="entry name" value="Cu-oxidase_fam"/>
</dbReference>
<reference evidence="3 4" key="1">
    <citation type="submission" date="2021-05" db="EMBL/GenBank/DDBJ databases">
        <title>The draft genome of Geobacter pelophilus DSM 12255.</title>
        <authorList>
            <person name="Xu Z."/>
            <person name="Masuda Y."/>
            <person name="Itoh H."/>
            <person name="Senoo K."/>
        </authorList>
    </citation>
    <scope>NUCLEOTIDE SEQUENCE [LARGE SCALE GENOMIC DNA]</scope>
    <source>
        <strain evidence="3 4">DSM 12255</strain>
    </source>
</reference>
<dbReference type="Pfam" id="PF07731">
    <property type="entry name" value="Cu-oxidase_2"/>
    <property type="match status" value="1"/>
</dbReference>
<protein>
    <submittedName>
        <fullName evidence="3">Multicopper oxidase domain-containing protein</fullName>
    </submittedName>
</protein>
<dbReference type="GO" id="GO:0051536">
    <property type="term" value="F:iron-sulfur cluster binding"/>
    <property type="evidence" value="ECO:0007669"/>
    <property type="project" value="UniProtKB-KW"/>
</dbReference>
<dbReference type="PANTHER" id="PTHR48267">
    <property type="entry name" value="CUPREDOXIN SUPERFAMILY PROTEIN"/>
    <property type="match status" value="1"/>
</dbReference>
<evidence type="ECO:0000256" key="1">
    <source>
        <dbReference type="ARBA" id="ARBA00023014"/>
    </source>
</evidence>
<evidence type="ECO:0000313" key="4">
    <source>
        <dbReference type="Proteomes" id="UP000811899"/>
    </source>
</evidence>
<dbReference type="GO" id="GO:0016491">
    <property type="term" value="F:oxidoreductase activity"/>
    <property type="evidence" value="ECO:0007669"/>
    <property type="project" value="InterPro"/>
</dbReference>
<gene>
    <name evidence="3" type="ORF">KI809_14955</name>
</gene>
<keyword evidence="1" id="KW-0408">Iron</keyword>
<dbReference type="PANTHER" id="PTHR48267:SF1">
    <property type="entry name" value="BILIRUBIN OXIDASE"/>
    <property type="match status" value="1"/>
</dbReference>
<dbReference type="SUPFAM" id="SSF49503">
    <property type="entry name" value="Cupredoxins"/>
    <property type="match status" value="3"/>
</dbReference>
<keyword evidence="4" id="KW-1185">Reference proteome</keyword>
<dbReference type="RefSeq" id="WP_214172379.1">
    <property type="nucleotide sequence ID" value="NZ_JAHCVJ010000006.1"/>
</dbReference>
<dbReference type="InterPro" id="IPR008972">
    <property type="entry name" value="Cupredoxin"/>
</dbReference>
<organism evidence="3 4">
    <name type="scientific">Geoanaerobacter pelophilus</name>
    <dbReference type="NCBI Taxonomy" id="60036"/>
    <lineage>
        <taxon>Bacteria</taxon>
        <taxon>Pseudomonadati</taxon>
        <taxon>Thermodesulfobacteriota</taxon>
        <taxon>Desulfuromonadia</taxon>
        <taxon>Geobacterales</taxon>
        <taxon>Geobacteraceae</taxon>
        <taxon>Geoanaerobacter</taxon>
    </lineage>
</organism>
<dbReference type="GO" id="GO:0005507">
    <property type="term" value="F:copper ion binding"/>
    <property type="evidence" value="ECO:0007669"/>
    <property type="project" value="InterPro"/>
</dbReference>